<dbReference type="AlphaFoldDB" id="A0A1S8X8H6"/>
<evidence type="ECO:0000313" key="2">
    <source>
        <dbReference type="Proteomes" id="UP000243686"/>
    </source>
</evidence>
<reference evidence="1 2" key="1">
    <citation type="submission" date="2015-03" db="EMBL/GenBank/DDBJ databases">
        <title>Draft genome of the nematode, Opisthorchis viverrini.</title>
        <authorList>
            <person name="Mitreva M."/>
        </authorList>
    </citation>
    <scope>NUCLEOTIDE SEQUENCE [LARGE SCALE GENOMIC DNA]</scope>
    <source>
        <strain evidence="1">Khon Kaen</strain>
    </source>
</reference>
<proteinExistence type="predicted"/>
<protein>
    <submittedName>
        <fullName evidence="1">Uncharacterized protein</fullName>
    </submittedName>
</protein>
<sequence>MLPNRRYWNSVAAASAVICLYRCSRYEGSTNVSEGVFYRHDRFSLRYGKAAYSANKCMVSSCVVFGTCCIHRLG</sequence>
<name>A0A1S8X8H6_OPIVI</name>
<gene>
    <name evidence="1" type="ORF">X801_01069</name>
</gene>
<organism evidence="1 2">
    <name type="scientific">Opisthorchis viverrini</name>
    <name type="common">Southeast Asian liver fluke</name>
    <dbReference type="NCBI Taxonomy" id="6198"/>
    <lineage>
        <taxon>Eukaryota</taxon>
        <taxon>Metazoa</taxon>
        <taxon>Spiralia</taxon>
        <taxon>Lophotrochozoa</taxon>
        <taxon>Platyhelminthes</taxon>
        <taxon>Trematoda</taxon>
        <taxon>Digenea</taxon>
        <taxon>Opisthorchiida</taxon>
        <taxon>Opisthorchiata</taxon>
        <taxon>Opisthorchiidae</taxon>
        <taxon>Opisthorchis</taxon>
    </lineage>
</organism>
<accession>A0A1S8X8H6</accession>
<dbReference type="EMBL" id="KV891625">
    <property type="protein sequence ID" value="OON23024.1"/>
    <property type="molecule type" value="Genomic_DNA"/>
</dbReference>
<keyword evidence="2" id="KW-1185">Reference proteome</keyword>
<evidence type="ECO:0000313" key="1">
    <source>
        <dbReference type="EMBL" id="OON23024.1"/>
    </source>
</evidence>
<dbReference type="Proteomes" id="UP000243686">
    <property type="component" value="Unassembled WGS sequence"/>
</dbReference>